<sequence>MAEVVTRREELVGVASCSLRLEEEADDEDEIMNCNVSVLVFLAVVERMSVGEEFSRSLVFDSEDKIVQFAGLGPGEK</sequence>
<gene>
    <name evidence="1" type="ORF">RJT34_01438</name>
</gene>
<keyword evidence="2" id="KW-1185">Reference proteome</keyword>
<organism evidence="1 2">
    <name type="scientific">Clitoria ternatea</name>
    <name type="common">Butterfly pea</name>
    <dbReference type="NCBI Taxonomy" id="43366"/>
    <lineage>
        <taxon>Eukaryota</taxon>
        <taxon>Viridiplantae</taxon>
        <taxon>Streptophyta</taxon>
        <taxon>Embryophyta</taxon>
        <taxon>Tracheophyta</taxon>
        <taxon>Spermatophyta</taxon>
        <taxon>Magnoliopsida</taxon>
        <taxon>eudicotyledons</taxon>
        <taxon>Gunneridae</taxon>
        <taxon>Pentapetalae</taxon>
        <taxon>rosids</taxon>
        <taxon>fabids</taxon>
        <taxon>Fabales</taxon>
        <taxon>Fabaceae</taxon>
        <taxon>Papilionoideae</taxon>
        <taxon>50 kb inversion clade</taxon>
        <taxon>NPAAA clade</taxon>
        <taxon>indigoferoid/millettioid clade</taxon>
        <taxon>Phaseoleae</taxon>
        <taxon>Clitoria</taxon>
    </lineage>
</organism>
<evidence type="ECO:0000313" key="1">
    <source>
        <dbReference type="EMBL" id="KAK7317317.1"/>
    </source>
</evidence>
<dbReference type="AlphaFoldDB" id="A0AAN9KJI5"/>
<reference evidence="1 2" key="1">
    <citation type="submission" date="2024-01" db="EMBL/GenBank/DDBJ databases">
        <title>The genomes of 5 underutilized Papilionoideae crops provide insights into root nodulation and disease resistance.</title>
        <authorList>
            <person name="Yuan L."/>
        </authorList>
    </citation>
    <scope>NUCLEOTIDE SEQUENCE [LARGE SCALE GENOMIC DNA]</scope>
    <source>
        <strain evidence="1">LY-2023</strain>
        <tissue evidence="1">Leaf</tissue>
    </source>
</reference>
<comment type="caution">
    <text evidence="1">The sequence shown here is derived from an EMBL/GenBank/DDBJ whole genome shotgun (WGS) entry which is preliminary data.</text>
</comment>
<accession>A0AAN9KJI5</accession>
<protein>
    <submittedName>
        <fullName evidence="1">Uncharacterized protein</fullName>
    </submittedName>
</protein>
<name>A0AAN9KJI5_CLITE</name>
<evidence type="ECO:0000313" key="2">
    <source>
        <dbReference type="Proteomes" id="UP001359559"/>
    </source>
</evidence>
<dbReference type="EMBL" id="JAYKXN010000001">
    <property type="protein sequence ID" value="KAK7317317.1"/>
    <property type="molecule type" value="Genomic_DNA"/>
</dbReference>
<dbReference type="Proteomes" id="UP001359559">
    <property type="component" value="Unassembled WGS sequence"/>
</dbReference>
<proteinExistence type="predicted"/>